<sequence length="556" mass="63585">MDIFAKYGRHIRHLSITWKVLISAAYEGRACQELVSLRIYTLVHETKREGVEKRAIPVGRSYTVKPGPCLSPVFKDGTVLKETWSNGRSERQQQIDRLVVQQYWLLIRQNQRLRSLDLRRMPQYMGGLAQEGFSTRPLVDVAMDDFELDLNMLLVAQPKLLRVRTCLSLHCRHTLTTSFSGLRLVESKGFMSPLSLATLLSRLSGLEEMRIYAFLPRRSSVPVTTLSAQVEELKTFIDSTTSSSNLQRFYLEKTKQGSDVEILKVLFPWCPQLKKITVTGLTREIVSIAIQSCPFLEHVGEALDPTNIFPDHNTQAQTDRNIPTLLLKSCPHLRVFDGIKLAIDVELDPHAAEGWICPQLRTLRCQIIGFPRLTERERVALDTQNLDSLSLSPTSKQDNLGPLEKEDAAAQEAESRINIQTFQRLHHTIYDQLAQLTHLRRLVLGFEFRDFYRLILFSQGSIPVWNYDDPVPGTLEFSLASGLGRLSTLKNLEEFGFEGLDHRIGRLEIEWMAVNWPRLKVLRGVADDKTSGRAYAKQKQLLREHMHSLRPDITFE</sequence>
<accession>A0A9P6REI9</accession>
<dbReference type="InterPro" id="IPR032675">
    <property type="entry name" value="LRR_dom_sf"/>
</dbReference>
<dbReference type="Proteomes" id="UP000823405">
    <property type="component" value="Unassembled WGS sequence"/>
</dbReference>
<keyword evidence="2" id="KW-1185">Reference proteome</keyword>
<gene>
    <name evidence="1" type="ORF">BGZ97_003848</name>
</gene>
<dbReference type="AlphaFoldDB" id="A0A9P6REI9"/>
<organism evidence="1 2">
    <name type="scientific">Linnemannia gamsii</name>
    <dbReference type="NCBI Taxonomy" id="64522"/>
    <lineage>
        <taxon>Eukaryota</taxon>
        <taxon>Fungi</taxon>
        <taxon>Fungi incertae sedis</taxon>
        <taxon>Mucoromycota</taxon>
        <taxon>Mortierellomycotina</taxon>
        <taxon>Mortierellomycetes</taxon>
        <taxon>Mortierellales</taxon>
        <taxon>Mortierellaceae</taxon>
        <taxon>Linnemannia</taxon>
    </lineage>
</organism>
<comment type="caution">
    <text evidence="1">The sequence shown here is derived from an EMBL/GenBank/DDBJ whole genome shotgun (WGS) entry which is preliminary data.</text>
</comment>
<dbReference type="OrthoDB" id="2402383at2759"/>
<evidence type="ECO:0000313" key="1">
    <source>
        <dbReference type="EMBL" id="KAG0318404.1"/>
    </source>
</evidence>
<protein>
    <submittedName>
        <fullName evidence="1">Uncharacterized protein</fullName>
    </submittedName>
</protein>
<dbReference type="EMBL" id="JAAAIN010000193">
    <property type="protein sequence ID" value="KAG0318404.1"/>
    <property type="molecule type" value="Genomic_DNA"/>
</dbReference>
<name>A0A9P6REI9_9FUNG</name>
<dbReference type="Gene3D" id="3.80.10.10">
    <property type="entry name" value="Ribonuclease Inhibitor"/>
    <property type="match status" value="1"/>
</dbReference>
<reference evidence="1" key="1">
    <citation type="journal article" date="2020" name="Fungal Divers.">
        <title>Resolving the Mortierellaceae phylogeny through synthesis of multi-gene phylogenetics and phylogenomics.</title>
        <authorList>
            <person name="Vandepol N."/>
            <person name="Liber J."/>
            <person name="Desiro A."/>
            <person name="Na H."/>
            <person name="Kennedy M."/>
            <person name="Barry K."/>
            <person name="Grigoriev I.V."/>
            <person name="Miller A.N."/>
            <person name="O'Donnell K."/>
            <person name="Stajich J.E."/>
            <person name="Bonito G."/>
        </authorList>
    </citation>
    <scope>NUCLEOTIDE SEQUENCE</scope>
    <source>
        <strain evidence="1">NVP60</strain>
    </source>
</reference>
<evidence type="ECO:0000313" key="2">
    <source>
        <dbReference type="Proteomes" id="UP000823405"/>
    </source>
</evidence>
<proteinExistence type="predicted"/>